<dbReference type="RefSeq" id="WP_188729503.1">
    <property type="nucleotide sequence ID" value="NZ_BMIT01000009.1"/>
</dbReference>
<keyword evidence="4 6" id="KW-0067">ATP-binding</keyword>
<dbReference type="InterPro" id="IPR050100">
    <property type="entry name" value="TRAFAC_GTPase_members"/>
</dbReference>
<keyword evidence="2 6" id="KW-0548">Nucleotidyltransferase</keyword>
<dbReference type="NCBIfam" id="NF004035">
    <property type="entry name" value="PRK05506.1"/>
    <property type="match status" value="1"/>
</dbReference>
<dbReference type="NCBIfam" id="TIGR02034">
    <property type="entry name" value="CysN"/>
    <property type="match status" value="1"/>
</dbReference>
<evidence type="ECO:0000256" key="1">
    <source>
        <dbReference type="ARBA" id="ARBA00022679"/>
    </source>
</evidence>
<dbReference type="InterPro" id="IPR005225">
    <property type="entry name" value="Small_GTP-bd"/>
</dbReference>
<dbReference type="EC" id="2.7.7.4" evidence="6"/>
<comment type="catalytic activity">
    <reaction evidence="6">
        <text>sulfate + ATP + H(+) = adenosine 5'-phosphosulfate + diphosphate</text>
        <dbReference type="Rhea" id="RHEA:18133"/>
        <dbReference type="ChEBI" id="CHEBI:15378"/>
        <dbReference type="ChEBI" id="CHEBI:16189"/>
        <dbReference type="ChEBI" id="CHEBI:30616"/>
        <dbReference type="ChEBI" id="CHEBI:33019"/>
        <dbReference type="ChEBI" id="CHEBI:58243"/>
        <dbReference type="EC" id="2.7.7.4"/>
    </reaction>
</comment>
<keyword evidence="5 6" id="KW-0342">GTP-binding</keyword>
<dbReference type="InterPro" id="IPR009001">
    <property type="entry name" value="Transl_elong_EF1A/Init_IF2_C"/>
</dbReference>
<comment type="pathway">
    <text evidence="6">Sulfur metabolism; hydrogen sulfide biosynthesis; sulfite from sulfate: step 1/3.</text>
</comment>
<organism evidence="8 9">
    <name type="scientific">Pseudoalteromonas gelatinilytica</name>
    <dbReference type="NCBI Taxonomy" id="1703256"/>
    <lineage>
        <taxon>Bacteria</taxon>
        <taxon>Pseudomonadati</taxon>
        <taxon>Pseudomonadota</taxon>
        <taxon>Gammaproteobacteria</taxon>
        <taxon>Alteromonadales</taxon>
        <taxon>Pseudoalteromonadaceae</taxon>
        <taxon>Pseudoalteromonas</taxon>
    </lineage>
</organism>
<dbReference type="InterPro" id="IPR031157">
    <property type="entry name" value="G_TR_CS"/>
</dbReference>
<comment type="function">
    <text evidence="6">With CysD forms the ATP sulfurylase (ATPS) that catalyzes the adenylation of sulfate producing adenosine 5'-phosphosulfate (APS) and diphosphate, the first enzymatic step in sulfur assimilation pathway. APS synthesis involves the formation of a high-energy phosphoric-sulfuric acid anhydride bond driven by GTP hydrolysis by CysN coupled to ATP hydrolysis by CysD.</text>
</comment>
<sequence length="476" mass="52836">MTEQITPNLLETDIEGYLKQHENKDLLRFLTCGNVDDGKSTLIGRLLHDSKLIFEDHMAAIKNDSKKFNTTDEEFDLALLVDGLQSEREQGITIDVAYRYFATEKRKFIIADCPGHEQYTRNMATGASNCDLAIVMIDARKGVQTQTKRHSYIASLLGLKHVIVAINKMDLVDYSQDVYRKIKADYKAFAEQLDIPDVRFVPISALKGDNVVDKGENLDWYPGATLMQLLDTVTISDDKNLDTFRLPVQYVNRPNLDFRGFCGTIASGIINVGDQITAFPSGKTSSVERIVTADGDLPTAFAGQAITLTLKDEIDISRGDVIVKSSTDQKQLPSTTSNFAATIVWMADAAMQPGKEYELKIGTKNTFGKISNINHRIDVNTLEKIDASELQLNEIANCTIETSAPVVIDQYKQVVGTGSFIVIDRLTNVTVGAGMITNTSSEAQSSYFEARVYTDAEKALNKFICENYPEWGCKIL</sequence>
<dbReference type="CDD" id="cd04166">
    <property type="entry name" value="CysN_ATPS"/>
    <property type="match status" value="1"/>
</dbReference>
<proteinExistence type="inferred from homology"/>
<evidence type="ECO:0000313" key="9">
    <source>
        <dbReference type="Proteomes" id="UP000638462"/>
    </source>
</evidence>
<dbReference type="SUPFAM" id="SSF50447">
    <property type="entry name" value="Translation proteins"/>
    <property type="match status" value="1"/>
</dbReference>
<dbReference type="InterPro" id="IPR044138">
    <property type="entry name" value="CysN_II"/>
</dbReference>
<accession>A0ABQ1TP88</accession>
<feature type="domain" description="Tr-type G" evidence="7">
    <location>
        <begin position="24"/>
        <end position="238"/>
    </location>
</feature>
<dbReference type="InterPro" id="IPR000795">
    <property type="entry name" value="T_Tr_GTP-bd_dom"/>
</dbReference>
<evidence type="ECO:0000256" key="3">
    <source>
        <dbReference type="ARBA" id="ARBA00022741"/>
    </source>
</evidence>
<dbReference type="PANTHER" id="PTHR23115">
    <property type="entry name" value="TRANSLATION FACTOR"/>
    <property type="match status" value="1"/>
</dbReference>
<dbReference type="HAMAP" id="MF_00062">
    <property type="entry name" value="Sulf_adenylyltr_sub1"/>
    <property type="match status" value="1"/>
</dbReference>
<comment type="subunit">
    <text evidence="6">Heterodimer composed of CysD, the smaller subunit, and CysN.</text>
</comment>
<dbReference type="SUPFAM" id="SSF52540">
    <property type="entry name" value="P-loop containing nucleoside triphosphate hydrolases"/>
    <property type="match status" value="1"/>
</dbReference>
<keyword evidence="1 6" id="KW-0808">Transferase</keyword>
<evidence type="ECO:0000256" key="2">
    <source>
        <dbReference type="ARBA" id="ARBA00022695"/>
    </source>
</evidence>
<dbReference type="SUPFAM" id="SSF50465">
    <property type="entry name" value="EF-Tu/eEF-1alpha/eIF2-gamma C-terminal domain"/>
    <property type="match status" value="1"/>
</dbReference>
<gene>
    <name evidence="6" type="primary">cysN</name>
    <name evidence="8" type="ORF">GCM10008027_26440</name>
</gene>
<dbReference type="CDD" id="cd04095">
    <property type="entry name" value="CysN_NoDQ_III"/>
    <property type="match status" value="1"/>
</dbReference>
<comment type="similarity">
    <text evidence="6">Belongs to the TRAFAC class translation factor GTPase superfamily. Classic translation factor GTPase family. CysN/NodQ subfamily.</text>
</comment>
<dbReference type="InterPro" id="IPR044139">
    <property type="entry name" value="CysN_NoDQ_III"/>
</dbReference>
<keyword evidence="3 6" id="KW-0547">Nucleotide-binding</keyword>
<dbReference type="NCBIfam" id="NF003478">
    <property type="entry name" value="PRK05124.1"/>
    <property type="match status" value="1"/>
</dbReference>
<dbReference type="InterPro" id="IPR009000">
    <property type="entry name" value="Transl_B-barrel_sf"/>
</dbReference>
<dbReference type="InterPro" id="IPR027417">
    <property type="entry name" value="P-loop_NTPase"/>
</dbReference>
<reference evidence="9" key="1">
    <citation type="journal article" date="2019" name="Int. J. Syst. Evol. Microbiol.">
        <title>The Global Catalogue of Microorganisms (GCM) 10K type strain sequencing project: providing services to taxonomists for standard genome sequencing and annotation.</title>
        <authorList>
            <consortium name="The Broad Institute Genomics Platform"/>
            <consortium name="The Broad Institute Genome Sequencing Center for Infectious Disease"/>
            <person name="Wu L."/>
            <person name="Ma J."/>
        </authorList>
    </citation>
    <scope>NUCLEOTIDE SEQUENCE [LARGE SCALE GENOMIC DNA]</scope>
    <source>
        <strain evidence="9">CGMCC 1.15394</strain>
    </source>
</reference>
<dbReference type="Pfam" id="PF00009">
    <property type="entry name" value="GTP_EFTU"/>
    <property type="match status" value="1"/>
</dbReference>
<dbReference type="InterPro" id="IPR054696">
    <property type="entry name" value="GTP-eEF1A_C"/>
</dbReference>
<evidence type="ECO:0000313" key="8">
    <source>
        <dbReference type="EMBL" id="GGF00287.1"/>
    </source>
</evidence>
<comment type="caution">
    <text evidence="8">The sequence shown here is derived from an EMBL/GenBank/DDBJ whole genome shotgun (WGS) entry which is preliminary data.</text>
</comment>
<dbReference type="Gene3D" id="2.40.30.10">
    <property type="entry name" value="Translation factors"/>
    <property type="match status" value="2"/>
</dbReference>
<dbReference type="InterPro" id="IPR041757">
    <property type="entry name" value="CysN_GTP-bd"/>
</dbReference>
<dbReference type="InterPro" id="IPR011779">
    <property type="entry name" value="SO4_adenylTrfase_lsu"/>
</dbReference>
<protein>
    <recommendedName>
        <fullName evidence="6">Sulfate adenylyltransferase subunit 1</fullName>
        <ecNumber evidence="6">2.7.7.4</ecNumber>
    </recommendedName>
    <alternativeName>
        <fullName evidence="6">ATP-sulfurylase large subunit</fullName>
    </alternativeName>
    <alternativeName>
        <fullName evidence="6">Sulfate adenylate transferase</fullName>
        <shortName evidence="6">SAT</shortName>
    </alternativeName>
</protein>
<dbReference type="EMBL" id="BMIT01000009">
    <property type="protein sequence ID" value="GGF00287.1"/>
    <property type="molecule type" value="Genomic_DNA"/>
</dbReference>
<dbReference type="CDD" id="cd03695">
    <property type="entry name" value="CysN_NodQ_II"/>
    <property type="match status" value="1"/>
</dbReference>
<evidence type="ECO:0000256" key="5">
    <source>
        <dbReference type="ARBA" id="ARBA00023134"/>
    </source>
</evidence>
<feature type="binding site" evidence="6">
    <location>
        <begin position="167"/>
        <end position="170"/>
    </location>
    <ligand>
        <name>GTP</name>
        <dbReference type="ChEBI" id="CHEBI:37565"/>
    </ligand>
</feature>
<keyword evidence="9" id="KW-1185">Reference proteome</keyword>
<feature type="binding site" evidence="6">
    <location>
        <begin position="33"/>
        <end position="40"/>
    </location>
    <ligand>
        <name>GTP</name>
        <dbReference type="ChEBI" id="CHEBI:37565"/>
    </ligand>
</feature>
<dbReference type="PROSITE" id="PS00301">
    <property type="entry name" value="G_TR_1"/>
    <property type="match status" value="1"/>
</dbReference>
<evidence type="ECO:0000256" key="4">
    <source>
        <dbReference type="ARBA" id="ARBA00022840"/>
    </source>
</evidence>
<dbReference type="PRINTS" id="PR00315">
    <property type="entry name" value="ELONGATNFCT"/>
</dbReference>
<dbReference type="NCBIfam" id="TIGR00231">
    <property type="entry name" value="small_GTP"/>
    <property type="match status" value="1"/>
</dbReference>
<dbReference type="Proteomes" id="UP000638462">
    <property type="component" value="Unassembled WGS sequence"/>
</dbReference>
<evidence type="ECO:0000259" key="7">
    <source>
        <dbReference type="PROSITE" id="PS51722"/>
    </source>
</evidence>
<dbReference type="Gene3D" id="3.40.50.300">
    <property type="entry name" value="P-loop containing nucleotide triphosphate hydrolases"/>
    <property type="match status" value="1"/>
</dbReference>
<feature type="binding site" evidence="6">
    <location>
        <begin position="112"/>
        <end position="116"/>
    </location>
    <ligand>
        <name>GTP</name>
        <dbReference type="ChEBI" id="CHEBI:37565"/>
    </ligand>
</feature>
<name>A0ABQ1TP88_9GAMM</name>
<dbReference type="Pfam" id="PF22594">
    <property type="entry name" value="GTP-eEF1A_C"/>
    <property type="match status" value="1"/>
</dbReference>
<evidence type="ECO:0000256" key="6">
    <source>
        <dbReference type="HAMAP-Rule" id="MF_00062"/>
    </source>
</evidence>
<dbReference type="PROSITE" id="PS51722">
    <property type="entry name" value="G_TR_2"/>
    <property type="match status" value="1"/>
</dbReference>